<feature type="region of interest" description="Disordered" evidence="1">
    <location>
        <begin position="27"/>
        <end position="72"/>
    </location>
</feature>
<dbReference type="Proteomes" id="UP000000456">
    <property type="component" value="Segment"/>
</dbReference>
<feature type="compositionally biased region" description="Polar residues" evidence="1">
    <location>
        <begin position="31"/>
        <end position="40"/>
    </location>
</feature>
<evidence type="ECO:0000256" key="1">
    <source>
        <dbReference type="SAM" id="MobiDB-lite"/>
    </source>
</evidence>
<feature type="compositionally biased region" description="Acidic residues" evidence="1">
    <location>
        <begin position="499"/>
        <end position="513"/>
    </location>
</feature>
<dbReference type="OrthoDB" id="3008at10239"/>
<keyword evidence="3" id="KW-1185">Reference proteome</keyword>
<accession>K4F6X6</accession>
<evidence type="ECO:0000313" key="3">
    <source>
        <dbReference type="Proteomes" id="UP000000456"/>
    </source>
</evidence>
<name>K4F6X6_9CAUD</name>
<dbReference type="GeneID" id="13994397"/>
<dbReference type="KEGG" id="vg:13994397"/>
<protein>
    <recommendedName>
        <fullName evidence="4">Amidoligase enzyme</fullName>
    </recommendedName>
</protein>
<reference evidence="2 3" key="1">
    <citation type="submission" date="2011-10" db="EMBL/GenBank/DDBJ databases">
        <authorList>
            <person name="Burke D."/>
        </authorList>
    </citation>
    <scope>NUCLEOTIDE SEQUENCE [LARGE SCALE GENOMIC DNA]</scope>
    <source>
        <strain evidence="2">VB_CsaP_GAP-52</strain>
    </source>
</reference>
<organism evidence="2 3">
    <name type="scientific">Cronobacter phage vB_CsaP_GAP52</name>
    <dbReference type="NCBI Taxonomy" id="1141137"/>
    <lineage>
        <taxon>Viruses</taxon>
        <taxon>Duplodnaviria</taxon>
        <taxon>Heunggongvirae</taxon>
        <taxon>Uroviricota</taxon>
        <taxon>Caudoviricetes</taxon>
        <taxon>Grimontviridae</taxon>
        <taxon>Crifsvirus</taxon>
        <taxon>Crifsvirus GAP52</taxon>
    </lineage>
</organism>
<proteinExistence type="predicted"/>
<evidence type="ECO:0008006" key="4">
    <source>
        <dbReference type="Google" id="ProtNLM"/>
    </source>
</evidence>
<evidence type="ECO:0000313" key="2">
    <source>
        <dbReference type="EMBL" id="AFC22076.1"/>
    </source>
</evidence>
<sequence>MPSFGSTSGLSESSLETLRAAGIIDSEGNWIPTSAPQPVSNPAYDSVGEEIPYTPPPSRRVSRASGSPRAAANSGMQSLYASYGGSMFGGLRAETVAMDEMPEPQSDSYISGNVEANTEMQTIAQIVGHRATYPTLEKHPLIVGTHLAGVEIELEGITARAPRFNYWTAKGDGSLRNRGMEFVCSSPWGGRDLYNAAIEIDGWLFTAQPEDTWRCSTHVHIDVRDMTVPQLKRMILAYAVYERILFKCSGFHRYKNNFCVALGFAQELVTTLSSAWHLNDSQFISRLTGNWDKYSSINMLPINQFGSVEFRISEAKWRKGRLIRLVNRFLSLKEIAMQPFEGTESEFIQSLVDTPIGKVIRKGLPKVLPDAEMDIEIGYKLAHDIISMAALRRRGIRQLVPNLEDGTRQFDAEIFEPGYEHIRTRINRAEVGVELPREAPATINFSWWYEVESLMLQMGHTYERSWFTASTNNRQVHSLFEEYCREQRSERRRHRDEIVEREEDEDDTSPEFW</sequence>
<dbReference type="RefSeq" id="YP_006987732.1">
    <property type="nucleotide sequence ID" value="NC_019402.1"/>
</dbReference>
<gene>
    <name evidence="2" type="ORF">GAP52_082</name>
</gene>
<feature type="region of interest" description="Disordered" evidence="1">
    <location>
        <begin position="491"/>
        <end position="513"/>
    </location>
</feature>
<dbReference type="EMBL" id="JN882286">
    <property type="protein sequence ID" value="AFC22076.1"/>
    <property type="molecule type" value="Genomic_DNA"/>
</dbReference>